<evidence type="ECO:0000313" key="9">
    <source>
        <dbReference type="EMBL" id="AKJ64598.1"/>
    </source>
</evidence>
<keyword evidence="6" id="KW-0175">Coiled coil</keyword>
<feature type="domain" description="Polysaccharide chain length determinant N-terminal" evidence="8">
    <location>
        <begin position="4"/>
        <end position="92"/>
    </location>
</feature>
<feature type="coiled-coil region" evidence="6">
    <location>
        <begin position="310"/>
        <end position="344"/>
    </location>
</feature>
<dbReference type="EMBL" id="CP010904">
    <property type="protein sequence ID" value="AKJ64598.1"/>
    <property type="molecule type" value="Genomic_DNA"/>
</dbReference>
<dbReference type="GO" id="GO:0005886">
    <property type="term" value="C:plasma membrane"/>
    <property type="evidence" value="ECO:0007669"/>
    <property type="project" value="UniProtKB-SubCell"/>
</dbReference>
<dbReference type="InterPro" id="IPR027417">
    <property type="entry name" value="P-loop_NTPase"/>
</dbReference>
<organism evidence="9 10">
    <name type="scientific">Kiritimatiella glycovorans</name>
    <dbReference type="NCBI Taxonomy" id="1307763"/>
    <lineage>
        <taxon>Bacteria</taxon>
        <taxon>Pseudomonadati</taxon>
        <taxon>Kiritimatiellota</taxon>
        <taxon>Kiritimatiellia</taxon>
        <taxon>Kiritimatiellales</taxon>
        <taxon>Kiritimatiellaceae</taxon>
        <taxon>Kiritimatiella</taxon>
    </lineage>
</organism>
<keyword evidence="4 7" id="KW-1133">Transmembrane helix</keyword>
<dbReference type="PANTHER" id="PTHR32309">
    <property type="entry name" value="TYROSINE-PROTEIN KINASE"/>
    <property type="match status" value="1"/>
</dbReference>
<keyword evidence="3 7" id="KW-0812">Transmembrane</keyword>
<reference evidence="10" key="1">
    <citation type="submission" date="2015-02" db="EMBL/GenBank/DDBJ databases">
        <title>Description and complete genome sequence of the first cultured representative of the subdivision 5 of the Verrucomicrobia phylum.</title>
        <authorList>
            <person name="Spring S."/>
            <person name="Bunk B."/>
            <person name="Sproer C."/>
            <person name="Klenk H.-P."/>
        </authorList>
    </citation>
    <scope>NUCLEOTIDE SEQUENCE [LARGE SCALE GENOMIC DNA]</scope>
    <source>
        <strain evidence="10">L21-Fru-AB</strain>
    </source>
</reference>
<dbReference type="InterPro" id="IPR003856">
    <property type="entry name" value="LPS_length_determ_N"/>
</dbReference>
<reference evidence="9 10" key="2">
    <citation type="journal article" date="2016" name="ISME J.">
        <title>Characterization of the first cultured representative of Verrucomicrobia subdivision 5 indicates the proposal of a novel phylum.</title>
        <authorList>
            <person name="Spring S."/>
            <person name="Bunk B."/>
            <person name="Sproer C."/>
            <person name="Schumann P."/>
            <person name="Rohde M."/>
            <person name="Tindall B.J."/>
            <person name="Klenk H.P."/>
        </authorList>
    </citation>
    <scope>NUCLEOTIDE SEQUENCE [LARGE SCALE GENOMIC DNA]</scope>
    <source>
        <strain evidence="9 10">L21-Fru-AB</strain>
    </source>
</reference>
<dbReference type="Pfam" id="PF02706">
    <property type="entry name" value="Wzz"/>
    <property type="match status" value="1"/>
</dbReference>
<evidence type="ECO:0000256" key="3">
    <source>
        <dbReference type="ARBA" id="ARBA00022692"/>
    </source>
</evidence>
<accession>A0A0G3EE55</accession>
<evidence type="ECO:0000256" key="1">
    <source>
        <dbReference type="ARBA" id="ARBA00004651"/>
    </source>
</evidence>
<dbReference type="AlphaFoldDB" id="A0A0G3EE55"/>
<keyword evidence="2" id="KW-1003">Cell membrane</keyword>
<keyword evidence="10" id="KW-1185">Reference proteome</keyword>
<dbReference type="InterPro" id="IPR050445">
    <property type="entry name" value="Bact_polysacc_biosynth/exp"/>
</dbReference>
<evidence type="ECO:0000256" key="5">
    <source>
        <dbReference type="ARBA" id="ARBA00023136"/>
    </source>
</evidence>
<evidence type="ECO:0000256" key="7">
    <source>
        <dbReference type="SAM" id="Phobius"/>
    </source>
</evidence>
<evidence type="ECO:0000256" key="4">
    <source>
        <dbReference type="ARBA" id="ARBA00022989"/>
    </source>
</evidence>
<dbReference type="PANTHER" id="PTHR32309:SF13">
    <property type="entry name" value="FERRIC ENTEROBACTIN TRANSPORT PROTEIN FEPE"/>
    <property type="match status" value="1"/>
</dbReference>
<evidence type="ECO:0000259" key="8">
    <source>
        <dbReference type="Pfam" id="PF02706"/>
    </source>
</evidence>
<protein>
    <submittedName>
        <fullName evidence="9">Polysaccharide chain length determinant protein, PEP-CTERM locus subfamily</fullName>
    </submittedName>
</protein>
<gene>
    <name evidence="9" type="ORF">L21SP4_01350</name>
</gene>
<evidence type="ECO:0000313" key="10">
    <source>
        <dbReference type="Proteomes" id="UP000035268"/>
    </source>
</evidence>
<evidence type="ECO:0000256" key="2">
    <source>
        <dbReference type="ARBA" id="ARBA00022475"/>
    </source>
</evidence>
<proteinExistence type="predicted"/>
<evidence type="ECO:0000256" key="6">
    <source>
        <dbReference type="SAM" id="Coils"/>
    </source>
</evidence>
<dbReference type="Proteomes" id="UP000035268">
    <property type="component" value="Chromosome"/>
</dbReference>
<feature type="coiled-coil region" evidence="6">
    <location>
        <begin position="151"/>
        <end position="226"/>
    </location>
</feature>
<dbReference type="GO" id="GO:0004713">
    <property type="term" value="F:protein tyrosine kinase activity"/>
    <property type="evidence" value="ECO:0007669"/>
    <property type="project" value="TreeGrafter"/>
</dbReference>
<keyword evidence="5 7" id="KW-0472">Membrane</keyword>
<dbReference type="Gene3D" id="3.40.50.300">
    <property type="entry name" value="P-loop containing nucleotide triphosphate hydrolases"/>
    <property type="match status" value="1"/>
</dbReference>
<name>A0A0G3EE55_9BACT</name>
<sequence length="546" mass="62255">MAFEELSLKDYLQILYRRRRVILVVFLASIVFTVLIAFNQENIFQAESRIKIQRQRTLADFMSRLQQARPVDTIENYLKEITSYRVLQRVARSMYPEDPDVDQRAADLQEMIEVERLGNTDLISIRVHSTSGQKAMEIANAVSTTFIQYHQENITRNARQVKEQIEEWRNQIMTQLYTDERALKEFREKYGVIDLEAEGENLVSQIADLQSEQIAIEGELSRLEGRITKWNRAVDRYLKGDPRSGGDFSAFQGLVSDSLHLTGVKDRIFELQMGRTEIMGTGNYTTNHPRMQLFEVLLQNAKKEAGEERRHIVMTRMEDLENQRAGLEAKKARIDDQIETFKAQLQEIPELERESRKYVRRTDVSETLYTFLSQKLEEAKISELERAEIAYVVSPAMTADEIHAGRFRTSIAGLLLGLVLGVAMAFVAENLDTSIATLEHVEQLFKIPVMGVVPHIEREPEPGEDTGESAQPASRLARTGRAAMGMARNAADYIMATHSNVRSPHGIEMITQLDPKSPGAEAFRTIRTNLEYYSRPPGARSIPGMP</sequence>
<dbReference type="OrthoDB" id="9812433at2"/>
<dbReference type="RefSeq" id="WP_052881914.1">
    <property type="nucleotide sequence ID" value="NZ_CP010904.1"/>
</dbReference>
<feature type="transmembrane region" description="Helical" evidence="7">
    <location>
        <begin position="21"/>
        <end position="38"/>
    </location>
</feature>
<dbReference type="KEGG" id="vbl:L21SP4_01350"/>
<dbReference type="STRING" id="1307763.L21SP4_01350"/>
<comment type="subcellular location">
    <subcellularLocation>
        <location evidence="1">Cell membrane</location>
        <topology evidence="1">Multi-pass membrane protein</topology>
    </subcellularLocation>
</comment>